<organism evidence="3 4">
    <name type="scientific">Polarella glacialis</name>
    <name type="common">Dinoflagellate</name>
    <dbReference type="NCBI Taxonomy" id="89957"/>
    <lineage>
        <taxon>Eukaryota</taxon>
        <taxon>Sar</taxon>
        <taxon>Alveolata</taxon>
        <taxon>Dinophyceae</taxon>
        <taxon>Suessiales</taxon>
        <taxon>Suessiaceae</taxon>
        <taxon>Polarella</taxon>
    </lineage>
</organism>
<keyword evidence="1" id="KW-0472">Membrane</keyword>
<evidence type="ECO:0000313" key="3">
    <source>
        <dbReference type="EMBL" id="CAE8661720.1"/>
    </source>
</evidence>
<feature type="non-terminal residue" evidence="3">
    <location>
        <position position="131"/>
    </location>
</feature>
<comment type="caution">
    <text evidence="3">The sequence shown here is derived from an EMBL/GenBank/DDBJ whole genome shotgun (WGS) entry which is preliminary data.</text>
</comment>
<proteinExistence type="predicted"/>
<accession>A0A813J0R0</accession>
<dbReference type="EMBL" id="CAJNNW010007124">
    <property type="protein sequence ID" value="CAE8648945.1"/>
    <property type="molecule type" value="Genomic_DNA"/>
</dbReference>
<dbReference type="Proteomes" id="UP000626109">
    <property type="component" value="Unassembled WGS sequence"/>
</dbReference>
<reference evidence="3" key="1">
    <citation type="submission" date="2021-02" db="EMBL/GenBank/DDBJ databases">
        <authorList>
            <person name="Dougan E. K."/>
            <person name="Rhodes N."/>
            <person name="Thang M."/>
            <person name="Chan C."/>
        </authorList>
    </citation>
    <scope>NUCLEOTIDE SEQUENCE</scope>
</reference>
<protein>
    <submittedName>
        <fullName evidence="3">Uncharacterized protein</fullName>
    </submittedName>
</protein>
<name>A0A813J0R0_POLGL</name>
<gene>
    <name evidence="3" type="ORF">PGLA2088_LOCUS14622</name>
    <name evidence="2" type="ORF">PGLA2088_LOCUS7014</name>
</gene>
<feature type="transmembrane region" description="Helical" evidence="1">
    <location>
        <begin position="87"/>
        <end position="104"/>
    </location>
</feature>
<feature type="non-terminal residue" evidence="3">
    <location>
        <position position="1"/>
    </location>
</feature>
<evidence type="ECO:0000256" key="1">
    <source>
        <dbReference type="SAM" id="Phobius"/>
    </source>
</evidence>
<dbReference type="EMBL" id="CAJNNW010017838">
    <property type="protein sequence ID" value="CAE8661720.1"/>
    <property type="molecule type" value="Genomic_DNA"/>
</dbReference>
<evidence type="ECO:0000313" key="4">
    <source>
        <dbReference type="Proteomes" id="UP000626109"/>
    </source>
</evidence>
<sequence>LKKSVEQSREEILSGDNAMDDAKVLYEELQTQQVLFLSLSICGKEVIGFADKLVQFKGEPSMFPQVKELGGFWSLIEGATEPKSMRFASRAALSIFISMFIGYYGYGELIAPASAGVASLAAMLFSRFAGS</sequence>
<keyword evidence="1" id="KW-0812">Transmembrane</keyword>
<keyword evidence="1" id="KW-1133">Transmembrane helix</keyword>
<dbReference type="AlphaFoldDB" id="A0A813J0R0"/>
<evidence type="ECO:0000313" key="2">
    <source>
        <dbReference type="EMBL" id="CAE8648945.1"/>
    </source>
</evidence>